<reference evidence="3" key="2">
    <citation type="submission" date="2015-01" db="EMBL/GenBank/DDBJ databases">
        <title>Evolutionary Origins and Diversification of the Mycorrhizal Mutualists.</title>
        <authorList>
            <consortium name="DOE Joint Genome Institute"/>
            <consortium name="Mycorrhizal Genomics Consortium"/>
            <person name="Kohler A."/>
            <person name="Kuo A."/>
            <person name="Nagy L.G."/>
            <person name="Floudas D."/>
            <person name="Copeland A."/>
            <person name="Barry K.W."/>
            <person name="Cichocki N."/>
            <person name="Veneault-Fourrey C."/>
            <person name="LaButti K."/>
            <person name="Lindquist E.A."/>
            <person name="Lipzen A."/>
            <person name="Lundell T."/>
            <person name="Morin E."/>
            <person name="Murat C."/>
            <person name="Riley R."/>
            <person name="Ohm R."/>
            <person name="Sun H."/>
            <person name="Tunlid A."/>
            <person name="Henrissat B."/>
            <person name="Grigoriev I.V."/>
            <person name="Hibbett D.S."/>
            <person name="Martin F."/>
        </authorList>
    </citation>
    <scope>NUCLEOTIDE SEQUENCE [LARGE SCALE GENOMIC DNA]</scope>
    <source>
        <strain evidence="3">MUT 4182</strain>
    </source>
</reference>
<dbReference type="PANTHER" id="PTHR22603:SF93">
    <property type="entry name" value="RE24176P"/>
    <property type="match status" value="1"/>
</dbReference>
<evidence type="ECO:0000256" key="1">
    <source>
        <dbReference type="ARBA" id="ARBA00038211"/>
    </source>
</evidence>
<dbReference type="STRING" id="1051891.A0A0C3K3C4"/>
<name>A0A0C3K3C4_9AGAM</name>
<dbReference type="SUPFAM" id="SSF56112">
    <property type="entry name" value="Protein kinase-like (PK-like)"/>
    <property type="match status" value="1"/>
</dbReference>
<dbReference type="GO" id="GO:0005737">
    <property type="term" value="C:cytoplasm"/>
    <property type="evidence" value="ECO:0007669"/>
    <property type="project" value="TreeGrafter"/>
</dbReference>
<evidence type="ECO:0000313" key="2">
    <source>
        <dbReference type="EMBL" id="KIO15888.1"/>
    </source>
</evidence>
<keyword evidence="3" id="KW-1185">Reference proteome</keyword>
<dbReference type="Pfam" id="PF01633">
    <property type="entry name" value="Choline_kinase"/>
    <property type="match status" value="1"/>
</dbReference>
<dbReference type="OrthoDB" id="10267235at2759"/>
<proteinExistence type="inferred from homology"/>
<dbReference type="EMBL" id="KN823768">
    <property type="protein sequence ID" value="KIO15888.1"/>
    <property type="molecule type" value="Genomic_DNA"/>
</dbReference>
<dbReference type="AlphaFoldDB" id="A0A0C3K3C4"/>
<dbReference type="HOGENOM" id="CLU_1338404_0_0_1"/>
<dbReference type="GO" id="GO:0004305">
    <property type="term" value="F:ethanolamine kinase activity"/>
    <property type="evidence" value="ECO:0007669"/>
    <property type="project" value="TreeGrafter"/>
</dbReference>
<accession>A0A0C3K3C4</accession>
<dbReference type="PANTHER" id="PTHR22603">
    <property type="entry name" value="CHOLINE/ETHANOALAMINE KINASE"/>
    <property type="match status" value="1"/>
</dbReference>
<organism evidence="2 3">
    <name type="scientific">Tulasnella calospora MUT 4182</name>
    <dbReference type="NCBI Taxonomy" id="1051891"/>
    <lineage>
        <taxon>Eukaryota</taxon>
        <taxon>Fungi</taxon>
        <taxon>Dikarya</taxon>
        <taxon>Basidiomycota</taxon>
        <taxon>Agaricomycotina</taxon>
        <taxon>Agaricomycetes</taxon>
        <taxon>Cantharellales</taxon>
        <taxon>Tulasnellaceae</taxon>
        <taxon>Tulasnella</taxon>
    </lineage>
</organism>
<dbReference type="GO" id="GO:0006646">
    <property type="term" value="P:phosphatidylethanolamine biosynthetic process"/>
    <property type="evidence" value="ECO:0007669"/>
    <property type="project" value="TreeGrafter"/>
</dbReference>
<evidence type="ECO:0008006" key="4">
    <source>
        <dbReference type="Google" id="ProtNLM"/>
    </source>
</evidence>
<dbReference type="InterPro" id="IPR011009">
    <property type="entry name" value="Kinase-like_dom_sf"/>
</dbReference>
<sequence length="205" mass="23106">MARRRSNFRPEPAGKGMESILDLARRYGNLLRLTTRPANRPSHHQIIVVDFEYASPNPAAFDIANHFHEWTASYLSETTPWLLNPDRYPTLKQRQNFYHAYISPLPTVPSATNLLLSASQTSLTPSNVVVKDNNPNVKEQIDHLEGLVRAWSPASHATWALWGIVQARDDVKVTGDIGSEFNYIGYAVGRVEGFRREIAKLGIKV</sequence>
<dbReference type="Gene3D" id="3.90.1200.10">
    <property type="match status" value="1"/>
</dbReference>
<comment type="similarity">
    <text evidence="1">Belongs to the choline/ethanolamine kinase family.</text>
</comment>
<gene>
    <name evidence="2" type="ORF">M407DRAFT_34501</name>
</gene>
<dbReference type="Proteomes" id="UP000054248">
    <property type="component" value="Unassembled WGS sequence"/>
</dbReference>
<evidence type="ECO:0000313" key="3">
    <source>
        <dbReference type="Proteomes" id="UP000054248"/>
    </source>
</evidence>
<protein>
    <recommendedName>
        <fullName evidence="4">Choline kinase N-terminal domain-containing protein</fullName>
    </recommendedName>
</protein>
<dbReference type="GO" id="GO:0004103">
    <property type="term" value="F:choline kinase activity"/>
    <property type="evidence" value="ECO:0007669"/>
    <property type="project" value="TreeGrafter"/>
</dbReference>
<reference evidence="2 3" key="1">
    <citation type="submission" date="2014-04" db="EMBL/GenBank/DDBJ databases">
        <authorList>
            <consortium name="DOE Joint Genome Institute"/>
            <person name="Kuo A."/>
            <person name="Girlanda M."/>
            <person name="Perotto S."/>
            <person name="Kohler A."/>
            <person name="Nagy L.G."/>
            <person name="Floudas D."/>
            <person name="Copeland A."/>
            <person name="Barry K.W."/>
            <person name="Cichocki N."/>
            <person name="Veneault-Fourrey C."/>
            <person name="LaButti K."/>
            <person name="Lindquist E.A."/>
            <person name="Lipzen A."/>
            <person name="Lundell T."/>
            <person name="Morin E."/>
            <person name="Murat C."/>
            <person name="Sun H."/>
            <person name="Tunlid A."/>
            <person name="Henrissat B."/>
            <person name="Grigoriev I.V."/>
            <person name="Hibbett D.S."/>
            <person name="Martin F."/>
            <person name="Nordberg H.P."/>
            <person name="Cantor M.N."/>
            <person name="Hua S.X."/>
        </authorList>
    </citation>
    <scope>NUCLEOTIDE SEQUENCE [LARGE SCALE GENOMIC DNA]</scope>
    <source>
        <strain evidence="2 3">MUT 4182</strain>
    </source>
</reference>